<keyword evidence="4" id="KW-1185">Reference proteome</keyword>
<dbReference type="InterPro" id="IPR011009">
    <property type="entry name" value="Kinase-like_dom_sf"/>
</dbReference>
<dbReference type="AlphaFoldDB" id="A0A6H0Y5B9"/>
<dbReference type="OrthoDB" id="5986190at2759"/>
<dbReference type="Proteomes" id="UP000503462">
    <property type="component" value="Chromosome 5"/>
</dbReference>
<feature type="domain" description="Protein kinase" evidence="2">
    <location>
        <begin position="166"/>
        <end position="507"/>
    </location>
</feature>
<name>A0A6H0Y5B9_9PEZI</name>
<dbReference type="GO" id="GO:0005524">
    <property type="term" value="F:ATP binding"/>
    <property type="evidence" value="ECO:0007669"/>
    <property type="project" value="InterPro"/>
</dbReference>
<dbReference type="SUPFAM" id="SSF56112">
    <property type="entry name" value="Protein kinase-like (PK-like)"/>
    <property type="match status" value="1"/>
</dbReference>
<dbReference type="EMBL" id="CP051143">
    <property type="protein sequence ID" value="QIX02121.1"/>
    <property type="molecule type" value="Genomic_DNA"/>
</dbReference>
<proteinExistence type="predicted"/>
<dbReference type="SMART" id="SM00220">
    <property type="entry name" value="S_TKc"/>
    <property type="match status" value="1"/>
</dbReference>
<sequence>MSTRRSHSQSRCTTSSETAFFARLDEIRKRNKLYRLETDDPPSKDDYFVTKTDIKDNLLEKSFIAELLTVGSPSQKEKRRQRDIISESYSIVFAILVYIGAGDCIERFIEHGIKDDTLPLREKPEALPHEKQWQAFDNVQWRFKPQRLDSETRHVYHPKAIIPYIAKSRVPDGSGTTGTLYEVTLHREYDGLFSQRYKANAKSSVSGSHKRYAIKVYHGRTAETCYNNETRIFGLIKGHKDADYPDGIIEYLGAYRRTTGGPYCLILELATGRTLSYMFEHHDPPTAAEDIHKFWTLFLELLRGLTKLHGLARYTEGGTWKVSQWYVTSCSTEPSVADTEEYVLIDLGHASTVEVVNGSTLPGVLDTKAGLEYAAPEACPATDDDFHSSRLVDYKVDIFALGLVMLDALVWVVRGKDLYKRFTEARRLESERTRTKKSGFHTSESEETMFLEIVDKHIHGYDIRQNIDPSDTTTLRVHECLMARMTRIKPSERPPANMLLLDYDDLVTHSRREQVRRSQQMPNVEVVVRVADEGSASDDSRKDDRDADQEPSQSAAAGPSSNGLPLREMRVEANGYGVYPVRPSQDWLRTNTPLSPQHHIGQDLVSSGHYATHSHVTVDEVLEYKGRRQRYKKPTGWLDPEPTLRYMHKRKILEKRDFIFLYDDSSSMDASHEVSARRTFDAMSCVLDPLDKDGIELYFASDMLVHREKASKLCDIIADHRHRGVTDMAVCLNGLLDTCTSRLFKEKSRVRDWMRLWRPKGISIYILTDGNWDLDGVRTTIHDCVKRLEAHKMDRRELCISFIAFGDDEQCHRRMQELDDMRIGGKKVTDIVDSEHYTGNFWKMILGSRDADEDADPQVPPPLKR</sequence>
<gene>
    <name evidence="3" type="ORF">AMS68_007638</name>
</gene>
<dbReference type="InterPro" id="IPR000719">
    <property type="entry name" value="Prot_kinase_dom"/>
</dbReference>
<evidence type="ECO:0000256" key="1">
    <source>
        <dbReference type="SAM" id="MobiDB-lite"/>
    </source>
</evidence>
<dbReference type="Gene3D" id="1.10.510.10">
    <property type="entry name" value="Transferase(Phosphotransferase) domain 1"/>
    <property type="match status" value="1"/>
</dbReference>
<reference evidence="3 4" key="1">
    <citation type="journal article" date="2016" name="Sci. Rep.">
        <title>Peltaster fructicola genome reveals evolution from an invasive phytopathogen to an ectophytic parasite.</title>
        <authorList>
            <person name="Xu C."/>
            <person name="Chen H."/>
            <person name="Gleason M.L."/>
            <person name="Xu J.R."/>
            <person name="Liu H."/>
            <person name="Zhang R."/>
            <person name="Sun G."/>
        </authorList>
    </citation>
    <scope>NUCLEOTIDE SEQUENCE [LARGE SCALE GENOMIC DNA]</scope>
    <source>
        <strain evidence="3 4">LNHT1506</strain>
    </source>
</reference>
<dbReference type="GO" id="GO:0004672">
    <property type="term" value="F:protein kinase activity"/>
    <property type="evidence" value="ECO:0007669"/>
    <property type="project" value="InterPro"/>
</dbReference>
<protein>
    <recommendedName>
        <fullName evidence="2">Protein kinase domain-containing protein</fullName>
    </recommendedName>
</protein>
<dbReference type="InterPro" id="IPR036465">
    <property type="entry name" value="vWFA_dom_sf"/>
</dbReference>
<accession>A0A6H0Y5B9</accession>
<feature type="region of interest" description="Disordered" evidence="1">
    <location>
        <begin position="512"/>
        <end position="566"/>
    </location>
</feature>
<evidence type="ECO:0000259" key="2">
    <source>
        <dbReference type="PROSITE" id="PS50011"/>
    </source>
</evidence>
<dbReference type="SUPFAM" id="SSF53300">
    <property type="entry name" value="vWA-like"/>
    <property type="match status" value="1"/>
</dbReference>
<dbReference type="PROSITE" id="PS50011">
    <property type="entry name" value="PROTEIN_KINASE_DOM"/>
    <property type="match status" value="1"/>
</dbReference>
<evidence type="ECO:0000313" key="4">
    <source>
        <dbReference type="Proteomes" id="UP000503462"/>
    </source>
</evidence>
<dbReference type="PANTHER" id="PTHR34706:SF1">
    <property type="entry name" value="VWFA DOMAIN-CONTAINING PROTEIN"/>
    <property type="match status" value="1"/>
</dbReference>
<dbReference type="PANTHER" id="PTHR34706">
    <property type="entry name" value="SLR1338 PROTEIN"/>
    <property type="match status" value="1"/>
</dbReference>
<organism evidence="3 4">
    <name type="scientific">Peltaster fructicola</name>
    <dbReference type="NCBI Taxonomy" id="286661"/>
    <lineage>
        <taxon>Eukaryota</taxon>
        <taxon>Fungi</taxon>
        <taxon>Dikarya</taxon>
        <taxon>Ascomycota</taxon>
        <taxon>Pezizomycotina</taxon>
        <taxon>Dothideomycetes</taxon>
        <taxon>Dothideomycetes incertae sedis</taxon>
        <taxon>Peltaster</taxon>
    </lineage>
</organism>
<feature type="compositionally biased region" description="Polar residues" evidence="1">
    <location>
        <begin position="550"/>
        <end position="563"/>
    </location>
</feature>
<evidence type="ECO:0000313" key="3">
    <source>
        <dbReference type="EMBL" id="QIX02121.1"/>
    </source>
</evidence>